<evidence type="ECO:0000256" key="2">
    <source>
        <dbReference type="ARBA" id="ARBA00022723"/>
    </source>
</evidence>
<keyword evidence="7" id="KW-1185">Reference proteome</keyword>
<dbReference type="GO" id="GO:0003677">
    <property type="term" value="F:DNA binding"/>
    <property type="evidence" value="ECO:0007669"/>
    <property type="project" value="InterPro"/>
</dbReference>
<dbReference type="SUPFAM" id="SSF57701">
    <property type="entry name" value="Zn2/Cys6 DNA-binding domain"/>
    <property type="match status" value="1"/>
</dbReference>
<dbReference type="AlphaFoldDB" id="A0A8E2F1J3"/>
<proteinExistence type="predicted"/>
<dbReference type="GO" id="GO:0005634">
    <property type="term" value="C:nucleus"/>
    <property type="evidence" value="ECO:0007669"/>
    <property type="project" value="UniProtKB-SubCell"/>
</dbReference>
<sequence>PQLSCELCRERKVRCDKLSPCTNCSKTGVACIPVHRKRLPRGRHVHNPSFDNDLRDRIERLEVLITNLDPTGAVPTSSSMPESEQVRIPVDASPCTAIMPSPMSASPLTPTQPKRTKEITAGRCMAKNFWGNLAEEIHGLRDIVDQPSDDDEDHAETPHDGQQSRHSISSSIVGVGSSYAGAMRSFVSGFLAFRPVPAICRQLFQIYLRQVHPIIKALHGPSLSRFMLDGKPYLGYKEGHFAVEALSSAVCYSAINSMTEEQCQSMFHASRSAVSADHRVACEGALERAGLITTRDITTLQAFVLYLIATRTQDQSRGVWTLVPVAVRIARALFLHVDGHTPHETFFEKQMRRRLWYTICLLDLQTSFDQASEPVITPDSLHPSMPKNVNDSEFEPEFNGDLPDREDLTDMTFSLVTYNAQASGKVLNFIPASGVAKSSMGVTYNWDARQRYVENFEQTVMKLLRHCDPSGGSYAWFAFHGSEAMVAAMKLAALRPLYRAGSGAPPRVQGSSHLLELSAIVLEKVYLIRTDLRGEAFRWYIVLQWHALAIAIAECYACNDAALVKRLWPLIETSFKHHSDSMIEYRRGMLWRPMEKLMGRTRSKVAALFVPGSQP</sequence>
<dbReference type="InterPro" id="IPR007219">
    <property type="entry name" value="XnlR_reg_dom"/>
</dbReference>
<dbReference type="PANTHER" id="PTHR31001">
    <property type="entry name" value="UNCHARACTERIZED TRANSCRIPTIONAL REGULATORY PROTEIN"/>
    <property type="match status" value="1"/>
</dbReference>
<dbReference type="PANTHER" id="PTHR31001:SF50">
    <property type="entry name" value="ZN(II)2CYS6 TRANSCRIPTION FACTOR (EUROFUNG)"/>
    <property type="match status" value="1"/>
</dbReference>
<comment type="subcellular location">
    <subcellularLocation>
        <location evidence="1">Nucleus</location>
    </subcellularLocation>
</comment>
<dbReference type="Gene3D" id="4.10.240.10">
    <property type="entry name" value="Zn(2)-C6 fungal-type DNA-binding domain"/>
    <property type="match status" value="1"/>
</dbReference>
<dbReference type="PROSITE" id="PS50048">
    <property type="entry name" value="ZN2_CY6_FUNGAL_2"/>
    <property type="match status" value="1"/>
</dbReference>
<protein>
    <recommendedName>
        <fullName evidence="5">Zn(2)-C6 fungal-type domain-containing protein</fullName>
    </recommendedName>
</protein>
<dbReference type="CDD" id="cd00067">
    <property type="entry name" value="GAL4"/>
    <property type="match status" value="1"/>
</dbReference>
<dbReference type="Pfam" id="PF00172">
    <property type="entry name" value="Zn_clus"/>
    <property type="match status" value="1"/>
</dbReference>
<dbReference type="OrthoDB" id="424974at2759"/>
<dbReference type="InterPro" id="IPR036864">
    <property type="entry name" value="Zn2-C6_fun-type_DNA-bd_sf"/>
</dbReference>
<accession>A0A8E2F1J3</accession>
<dbReference type="GO" id="GO:0008270">
    <property type="term" value="F:zinc ion binding"/>
    <property type="evidence" value="ECO:0007669"/>
    <property type="project" value="InterPro"/>
</dbReference>
<evidence type="ECO:0000256" key="3">
    <source>
        <dbReference type="ARBA" id="ARBA00023242"/>
    </source>
</evidence>
<dbReference type="InterPro" id="IPR001138">
    <property type="entry name" value="Zn2Cys6_DnaBD"/>
</dbReference>
<evidence type="ECO:0000313" key="6">
    <source>
        <dbReference type="EMBL" id="OCL08872.1"/>
    </source>
</evidence>
<dbReference type="Proteomes" id="UP000250140">
    <property type="component" value="Unassembled WGS sequence"/>
</dbReference>
<feature type="region of interest" description="Disordered" evidence="4">
    <location>
        <begin position="144"/>
        <end position="169"/>
    </location>
</feature>
<dbReference type="InterPro" id="IPR050613">
    <property type="entry name" value="Sec_Metabolite_Reg"/>
</dbReference>
<reference evidence="6 7" key="1">
    <citation type="journal article" date="2016" name="Nat. Commun.">
        <title>Ectomycorrhizal ecology is imprinted in the genome of the dominant symbiotic fungus Cenococcum geophilum.</title>
        <authorList>
            <consortium name="DOE Joint Genome Institute"/>
            <person name="Peter M."/>
            <person name="Kohler A."/>
            <person name="Ohm R.A."/>
            <person name="Kuo A."/>
            <person name="Krutzmann J."/>
            <person name="Morin E."/>
            <person name="Arend M."/>
            <person name="Barry K.W."/>
            <person name="Binder M."/>
            <person name="Choi C."/>
            <person name="Clum A."/>
            <person name="Copeland A."/>
            <person name="Grisel N."/>
            <person name="Haridas S."/>
            <person name="Kipfer T."/>
            <person name="LaButti K."/>
            <person name="Lindquist E."/>
            <person name="Lipzen A."/>
            <person name="Maire R."/>
            <person name="Meier B."/>
            <person name="Mihaltcheva S."/>
            <person name="Molinier V."/>
            <person name="Murat C."/>
            <person name="Poggeler S."/>
            <person name="Quandt C.A."/>
            <person name="Sperisen C."/>
            <person name="Tritt A."/>
            <person name="Tisserant E."/>
            <person name="Crous P.W."/>
            <person name="Henrissat B."/>
            <person name="Nehls U."/>
            <person name="Egli S."/>
            <person name="Spatafora J.W."/>
            <person name="Grigoriev I.V."/>
            <person name="Martin F.M."/>
        </authorList>
    </citation>
    <scope>NUCLEOTIDE SEQUENCE [LARGE SCALE GENOMIC DNA]</scope>
    <source>
        <strain evidence="6 7">CBS 207.34</strain>
    </source>
</reference>
<name>A0A8E2F1J3_9PEZI</name>
<dbReference type="GO" id="GO:0000981">
    <property type="term" value="F:DNA-binding transcription factor activity, RNA polymerase II-specific"/>
    <property type="evidence" value="ECO:0007669"/>
    <property type="project" value="InterPro"/>
</dbReference>
<feature type="non-terminal residue" evidence="6">
    <location>
        <position position="615"/>
    </location>
</feature>
<evidence type="ECO:0000313" key="7">
    <source>
        <dbReference type="Proteomes" id="UP000250140"/>
    </source>
</evidence>
<dbReference type="PROSITE" id="PS00463">
    <property type="entry name" value="ZN2_CY6_FUNGAL_1"/>
    <property type="match status" value="1"/>
</dbReference>
<dbReference type="GO" id="GO:0006351">
    <property type="term" value="P:DNA-templated transcription"/>
    <property type="evidence" value="ECO:0007669"/>
    <property type="project" value="InterPro"/>
</dbReference>
<gene>
    <name evidence="6" type="ORF">AOQ84DRAFT_272746</name>
</gene>
<dbReference type="SMART" id="SM00066">
    <property type="entry name" value="GAL4"/>
    <property type="match status" value="1"/>
</dbReference>
<dbReference type="EMBL" id="KV749570">
    <property type="protein sequence ID" value="OCL08872.1"/>
    <property type="molecule type" value="Genomic_DNA"/>
</dbReference>
<feature type="non-terminal residue" evidence="6">
    <location>
        <position position="1"/>
    </location>
</feature>
<organism evidence="6 7">
    <name type="scientific">Glonium stellatum</name>
    <dbReference type="NCBI Taxonomy" id="574774"/>
    <lineage>
        <taxon>Eukaryota</taxon>
        <taxon>Fungi</taxon>
        <taxon>Dikarya</taxon>
        <taxon>Ascomycota</taxon>
        <taxon>Pezizomycotina</taxon>
        <taxon>Dothideomycetes</taxon>
        <taxon>Pleosporomycetidae</taxon>
        <taxon>Gloniales</taxon>
        <taxon>Gloniaceae</taxon>
        <taxon>Glonium</taxon>
    </lineage>
</organism>
<evidence type="ECO:0000259" key="5">
    <source>
        <dbReference type="PROSITE" id="PS50048"/>
    </source>
</evidence>
<dbReference type="CDD" id="cd12148">
    <property type="entry name" value="fungal_TF_MHR"/>
    <property type="match status" value="1"/>
</dbReference>
<keyword evidence="3" id="KW-0539">Nucleus</keyword>
<keyword evidence="2" id="KW-0479">Metal-binding</keyword>
<evidence type="ECO:0000256" key="4">
    <source>
        <dbReference type="SAM" id="MobiDB-lite"/>
    </source>
</evidence>
<evidence type="ECO:0000256" key="1">
    <source>
        <dbReference type="ARBA" id="ARBA00004123"/>
    </source>
</evidence>
<feature type="domain" description="Zn(2)-C6 fungal-type" evidence="5">
    <location>
        <begin position="4"/>
        <end position="31"/>
    </location>
</feature>
<dbReference type="Pfam" id="PF04082">
    <property type="entry name" value="Fungal_trans"/>
    <property type="match status" value="1"/>
</dbReference>